<feature type="binding site" evidence="4">
    <location>
        <position position="107"/>
    </location>
    <ligand>
        <name>Zn(2+)</name>
        <dbReference type="ChEBI" id="CHEBI:29105"/>
    </ligand>
</feature>
<accession>A0A0D1Y6I2</accession>
<evidence type="ECO:0000256" key="2">
    <source>
        <dbReference type="ARBA" id="ARBA00022723"/>
    </source>
</evidence>
<dbReference type="OrthoDB" id="10248475at2759"/>
<dbReference type="EMBL" id="KN847500">
    <property type="protein sequence ID" value="KIW10476.1"/>
    <property type="molecule type" value="Genomic_DNA"/>
</dbReference>
<feature type="binding site" evidence="4">
    <location>
        <position position="104"/>
    </location>
    <ligand>
        <name>Zn(2+)</name>
        <dbReference type="ChEBI" id="CHEBI:29105"/>
    </ligand>
</feature>
<keyword evidence="5" id="KW-0456">Lyase</keyword>
<sequence>MAASAAKDSSRIDQLLKANSVFAQTWPTPPTMVQMRAASEGGILVLTCMDPRVVPEQFFPNARIAVFRNAGGRYSPDVVRTAATLRKLMGDKPGAVTTVIVVHHTDCGMTHLTNKEIQDDIVAKFPAEAETAKAINFGCFTGEDLVKSIKEDVEALKAEEILKGIEIVGFALDTVTGLLSAV</sequence>
<gene>
    <name evidence="6" type="ORF">PV08_11440</name>
</gene>
<dbReference type="GeneID" id="27338523"/>
<proteinExistence type="inferred from homology"/>
<reference evidence="6 7" key="1">
    <citation type="submission" date="2015-01" db="EMBL/GenBank/DDBJ databases">
        <title>The Genome Sequence of Exophiala spinifera CBS89968.</title>
        <authorList>
            <consortium name="The Broad Institute Genomics Platform"/>
            <person name="Cuomo C."/>
            <person name="de Hoog S."/>
            <person name="Gorbushina A."/>
            <person name="Stielow B."/>
            <person name="Teixiera M."/>
            <person name="Abouelleil A."/>
            <person name="Chapman S.B."/>
            <person name="Priest M."/>
            <person name="Young S.K."/>
            <person name="Wortman J."/>
            <person name="Nusbaum C."/>
            <person name="Birren B."/>
        </authorList>
    </citation>
    <scope>NUCLEOTIDE SEQUENCE [LARGE SCALE GENOMIC DNA]</scope>
    <source>
        <strain evidence="6 7">CBS 89968</strain>
    </source>
</reference>
<evidence type="ECO:0000313" key="6">
    <source>
        <dbReference type="EMBL" id="KIW10476.1"/>
    </source>
</evidence>
<dbReference type="InterPro" id="IPR036874">
    <property type="entry name" value="Carbonic_anhydrase_sf"/>
</dbReference>
<feature type="binding site" evidence="4">
    <location>
        <position position="48"/>
    </location>
    <ligand>
        <name>Zn(2+)</name>
        <dbReference type="ChEBI" id="CHEBI:29105"/>
    </ligand>
</feature>
<comment type="cofactor">
    <cofactor evidence="4">
        <name>Zn(2+)</name>
        <dbReference type="ChEBI" id="CHEBI:29105"/>
    </cofactor>
    <text evidence="4">Binds 1 zinc ion per subunit.</text>
</comment>
<organism evidence="6 7">
    <name type="scientific">Exophiala spinifera</name>
    <dbReference type="NCBI Taxonomy" id="91928"/>
    <lineage>
        <taxon>Eukaryota</taxon>
        <taxon>Fungi</taxon>
        <taxon>Dikarya</taxon>
        <taxon>Ascomycota</taxon>
        <taxon>Pezizomycotina</taxon>
        <taxon>Eurotiomycetes</taxon>
        <taxon>Chaetothyriomycetidae</taxon>
        <taxon>Chaetothyriales</taxon>
        <taxon>Herpotrichiellaceae</taxon>
        <taxon>Exophiala</taxon>
    </lineage>
</organism>
<dbReference type="VEuPathDB" id="FungiDB:PV08_11440"/>
<keyword evidence="2 4" id="KW-0479">Metal-binding</keyword>
<evidence type="ECO:0000256" key="4">
    <source>
        <dbReference type="PIRSR" id="PIRSR601765-1"/>
    </source>
</evidence>
<evidence type="ECO:0000313" key="7">
    <source>
        <dbReference type="Proteomes" id="UP000053328"/>
    </source>
</evidence>
<comment type="function">
    <text evidence="5">Reversible hydration of carbon dioxide.</text>
</comment>
<dbReference type="GO" id="GO:0008270">
    <property type="term" value="F:zinc ion binding"/>
    <property type="evidence" value="ECO:0007669"/>
    <property type="project" value="UniProtKB-UniRule"/>
</dbReference>
<dbReference type="STRING" id="91928.A0A0D1Y6I2"/>
<comment type="catalytic activity">
    <reaction evidence="5">
        <text>hydrogencarbonate + H(+) = CO2 + H2O</text>
        <dbReference type="Rhea" id="RHEA:10748"/>
        <dbReference type="ChEBI" id="CHEBI:15377"/>
        <dbReference type="ChEBI" id="CHEBI:15378"/>
        <dbReference type="ChEBI" id="CHEBI:16526"/>
        <dbReference type="ChEBI" id="CHEBI:17544"/>
        <dbReference type="EC" id="4.2.1.1"/>
    </reaction>
</comment>
<dbReference type="Gene3D" id="3.40.1050.10">
    <property type="entry name" value="Carbonic anhydrase"/>
    <property type="match status" value="1"/>
</dbReference>
<evidence type="ECO:0000256" key="3">
    <source>
        <dbReference type="ARBA" id="ARBA00022833"/>
    </source>
</evidence>
<name>A0A0D1Y6I2_9EURO</name>
<dbReference type="HOGENOM" id="CLU_084253_4_0_1"/>
<keyword evidence="3 4" id="KW-0862">Zinc</keyword>
<dbReference type="PANTHER" id="PTHR43175:SF3">
    <property type="entry name" value="CARBON DISULFIDE HYDROLASE"/>
    <property type="match status" value="1"/>
</dbReference>
<protein>
    <recommendedName>
        <fullName evidence="5">Carbonic anhydrase</fullName>
        <ecNumber evidence="5">4.2.1.1</ecNumber>
    </recommendedName>
    <alternativeName>
        <fullName evidence="5">Carbonate dehydratase</fullName>
    </alternativeName>
</protein>
<dbReference type="RefSeq" id="XP_016230692.1">
    <property type="nucleotide sequence ID" value="XM_016385748.1"/>
</dbReference>
<evidence type="ECO:0000256" key="1">
    <source>
        <dbReference type="ARBA" id="ARBA00006217"/>
    </source>
</evidence>
<dbReference type="SUPFAM" id="SSF53056">
    <property type="entry name" value="beta-carbonic anhydrase, cab"/>
    <property type="match status" value="1"/>
</dbReference>
<keyword evidence="7" id="KW-1185">Reference proteome</keyword>
<dbReference type="Proteomes" id="UP000053328">
    <property type="component" value="Unassembled WGS sequence"/>
</dbReference>
<dbReference type="GO" id="GO:0004089">
    <property type="term" value="F:carbonate dehydratase activity"/>
    <property type="evidence" value="ECO:0007669"/>
    <property type="project" value="UniProtKB-UniRule"/>
</dbReference>
<dbReference type="AlphaFoldDB" id="A0A0D1Y6I2"/>
<dbReference type="PANTHER" id="PTHR43175">
    <property type="entry name" value="CARBONIC ANHYDRASE"/>
    <property type="match status" value="1"/>
</dbReference>
<comment type="similarity">
    <text evidence="1 5">Belongs to the beta-class carbonic anhydrase family.</text>
</comment>
<dbReference type="EC" id="4.2.1.1" evidence="5"/>
<dbReference type="Pfam" id="PF00484">
    <property type="entry name" value="Pro_CA"/>
    <property type="match status" value="1"/>
</dbReference>
<dbReference type="InterPro" id="IPR001765">
    <property type="entry name" value="Carbonic_anhydrase"/>
</dbReference>
<feature type="binding site" evidence="4">
    <location>
        <position position="50"/>
    </location>
    <ligand>
        <name>Zn(2+)</name>
        <dbReference type="ChEBI" id="CHEBI:29105"/>
    </ligand>
</feature>
<dbReference type="SMART" id="SM00947">
    <property type="entry name" value="Pro_CA"/>
    <property type="match status" value="1"/>
</dbReference>
<evidence type="ECO:0000256" key="5">
    <source>
        <dbReference type="RuleBase" id="RU003956"/>
    </source>
</evidence>